<dbReference type="EMBL" id="AHKF01000025">
    <property type="protein sequence ID" value="EIA07477.1"/>
    <property type="molecule type" value="Genomic_DNA"/>
</dbReference>
<accession>H7FVT2</accession>
<organism evidence="1 2">
    <name type="scientific">Flavobacterium frigoris (strain PS1)</name>
    <dbReference type="NCBI Taxonomy" id="1086011"/>
    <lineage>
        <taxon>Bacteria</taxon>
        <taxon>Pseudomonadati</taxon>
        <taxon>Bacteroidota</taxon>
        <taxon>Flavobacteriia</taxon>
        <taxon>Flavobacteriales</taxon>
        <taxon>Flavobacteriaceae</taxon>
        <taxon>Flavobacterium</taxon>
    </lineage>
</organism>
<comment type="caution">
    <text evidence="1">The sequence shown here is derived from an EMBL/GenBank/DDBJ whole genome shotgun (WGS) entry which is preliminary data.</text>
</comment>
<evidence type="ECO:0000313" key="2">
    <source>
        <dbReference type="Proteomes" id="UP000005566"/>
    </source>
</evidence>
<gene>
    <name evidence="1" type="ORF">HJ01_03280</name>
</gene>
<dbReference type="STRING" id="1086011.HJ01_03280"/>
<dbReference type="Proteomes" id="UP000005566">
    <property type="component" value="Unassembled WGS sequence"/>
</dbReference>
<reference evidence="1 2" key="1">
    <citation type="journal article" date="2014" name="Acta Crystallogr. D">
        <title>Structure-based characterization and antifreeze properties of a hyperactive ice-binding protein from the Antarctic bacterium Flavobacterium frigoris PS1.</title>
        <authorList>
            <person name="Do H."/>
            <person name="Kim S.J."/>
            <person name="Kim H.J."/>
            <person name="Lee J.H."/>
        </authorList>
    </citation>
    <scope>NUCLEOTIDE SEQUENCE [LARGE SCALE GENOMIC DNA]</scope>
    <source>
        <strain evidence="1 2">PS1</strain>
    </source>
</reference>
<keyword evidence="2" id="KW-1185">Reference proteome</keyword>
<dbReference type="AlphaFoldDB" id="H7FVT2"/>
<proteinExistence type="predicted"/>
<dbReference type="PATRIC" id="fig|1086011.3.peg.3213"/>
<name>H7FVT2_FLAFP</name>
<dbReference type="eggNOG" id="ENOG502Z9HF">
    <property type="taxonomic scope" value="Bacteria"/>
</dbReference>
<dbReference type="RefSeq" id="WP_007139457.1">
    <property type="nucleotide sequence ID" value="NZ_AHKF01000025.1"/>
</dbReference>
<sequence>MDIKNIIVKEYLESLTEKNELNRIFPILLESMGFTILSKPTEYLGLPEYGKDIVAIGIDEDNIKKRFYFELKGGKDRDITDGNFYGKDGIQDSLTQASYNKFVSAFPEFDQLPLKIVIVHNGVIKGSVQATFESFVVATQNNLVNTSFDRWDISRLTLLFSGKLFGEYLLVDPKTTKLFNRVLVNLDTNDGITSDFVDLLEVILSKEEWKKSKKLSRRWQLLFETFKLIGFIIYTESKEYNNLEIAKRYLTHLVIKFWHWILKNNLENDKAVTKYFDQVFNFYYKVLLEYFQRTIPIANLKDGLSSEHSGRYEQIGYTKRTFEYLDYFCFLLNVERFYNKKINDESMHLQLVNIINQNSVSSRPLIDIHSSTIISILNLFIDFGELQNAKNYVKLVLGQIKYAKENLDFIPDANNSIENVIRFTVTGVKPVYFSDSTSPILTVLMEYLALLDMEEEYNIMKEFILERKIDLGLFVPHHGINSTSTHLVKDKENDLEEQLFSKSFRDGYQSETRLTKNFNKDLNFEEFKKKIENKKTEFEYNYRTNQAGYPFLKDLAHNYFQTPFFPDKWRNLIISQSMTGNQTVSLR</sequence>
<protein>
    <submittedName>
        <fullName evidence="1">Uncharacterized protein</fullName>
    </submittedName>
</protein>
<dbReference type="OrthoDB" id="5540856at2"/>
<evidence type="ECO:0000313" key="1">
    <source>
        <dbReference type="EMBL" id="EIA07477.1"/>
    </source>
</evidence>